<reference evidence="6" key="1">
    <citation type="journal article" date="2021" name="ISME J.">
        <title>Genomic evolution of the class Acidithiobacillia: deep-branching Proteobacteria living in extreme acidic conditions.</title>
        <authorList>
            <person name="Moya-Beltran A."/>
            <person name="Beard S."/>
            <person name="Rojas-Villalobos C."/>
            <person name="Issotta F."/>
            <person name="Gallardo Y."/>
            <person name="Ulloa R."/>
            <person name="Giaveno A."/>
            <person name="Degli Esposti M."/>
            <person name="Johnson D.B."/>
            <person name="Quatrini R."/>
        </authorList>
    </citation>
    <scope>NUCLEOTIDE SEQUENCE</scope>
    <source>
        <strain evidence="6">VAN18-1</strain>
    </source>
</reference>
<dbReference type="GO" id="GO:0003677">
    <property type="term" value="F:DNA binding"/>
    <property type="evidence" value="ECO:0007669"/>
    <property type="project" value="UniProtKB-KW"/>
</dbReference>
<dbReference type="Gene3D" id="3.30.450.40">
    <property type="match status" value="1"/>
</dbReference>
<dbReference type="AlphaFoldDB" id="A0AAE2YRK1"/>
<evidence type="ECO:0000256" key="2">
    <source>
        <dbReference type="ARBA" id="ARBA00023125"/>
    </source>
</evidence>
<dbReference type="SUPFAM" id="SSF55781">
    <property type="entry name" value="GAF domain-like"/>
    <property type="match status" value="1"/>
</dbReference>
<evidence type="ECO:0000256" key="3">
    <source>
        <dbReference type="ARBA" id="ARBA00023163"/>
    </source>
</evidence>
<dbReference type="RefSeq" id="WP_215870936.1">
    <property type="nucleotide sequence ID" value="NZ_JAAXYO010000165.1"/>
</dbReference>
<dbReference type="EMBL" id="JAAXYO010000165">
    <property type="protein sequence ID" value="MBU2788862.1"/>
    <property type="molecule type" value="Genomic_DNA"/>
</dbReference>
<evidence type="ECO:0000256" key="1">
    <source>
        <dbReference type="ARBA" id="ARBA00023015"/>
    </source>
</evidence>
<dbReference type="PANTHER" id="PTHR30136">
    <property type="entry name" value="HELIX-TURN-HELIX TRANSCRIPTIONAL REGULATOR, ICLR FAMILY"/>
    <property type="match status" value="1"/>
</dbReference>
<dbReference type="InterPro" id="IPR029016">
    <property type="entry name" value="GAF-like_dom_sf"/>
</dbReference>
<dbReference type="PROSITE" id="PS51078">
    <property type="entry name" value="ICLR_ED"/>
    <property type="match status" value="1"/>
</dbReference>
<keyword evidence="3" id="KW-0804">Transcription</keyword>
<accession>A0AAE2YRK1</accession>
<keyword evidence="2" id="KW-0238">DNA-binding</keyword>
<dbReference type="PROSITE" id="PS51077">
    <property type="entry name" value="HTH_ICLR"/>
    <property type="match status" value="1"/>
</dbReference>
<feature type="domain" description="IclR-ED" evidence="5">
    <location>
        <begin position="74"/>
        <end position="252"/>
    </location>
</feature>
<keyword evidence="7" id="KW-1185">Reference proteome</keyword>
<dbReference type="PANTHER" id="PTHR30136:SF24">
    <property type="entry name" value="HTH-TYPE TRANSCRIPTIONAL REPRESSOR ALLR"/>
    <property type="match status" value="1"/>
</dbReference>
<dbReference type="Pfam" id="PF01614">
    <property type="entry name" value="IclR_C"/>
    <property type="match status" value="1"/>
</dbReference>
<evidence type="ECO:0000313" key="6">
    <source>
        <dbReference type="EMBL" id="MBU2788862.1"/>
    </source>
</evidence>
<keyword evidence="1" id="KW-0805">Transcription regulation</keyword>
<evidence type="ECO:0000259" key="5">
    <source>
        <dbReference type="PROSITE" id="PS51078"/>
    </source>
</evidence>
<dbReference type="Pfam" id="PF09339">
    <property type="entry name" value="HTH_IclR"/>
    <property type="match status" value="1"/>
</dbReference>
<name>A0AAE2YRK1_9PROT</name>
<dbReference type="InterPro" id="IPR050707">
    <property type="entry name" value="HTH_MetabolicPath_Reg"/>
</dbReference>
<dbReference type="GO" id="GO:0045892">
    <property type="term" value="P:negative regulation of DNA-templated transcription"/>
    <property type="evidence" value="ECO:0007669"/>
    <property type="project" value="TreeGrafter"/>
</dbReference>
<evidence type="ECO:0000259" key="4">
    <source>
        <dbReference type="PROSITE" id="PS51077"/>
    </source>
</evidence>
<dbReference type="SMART" id="SM00346">
    <property type="entry name" value="HTH_ICLR"/>
    <property type="match status" value="1"/>
</dbReference>
<dbReference type="InterPro" id="IPR036390">
    <property type="entry name" value="WH_DNA-bd_sf"/>
</dbReference>
<dbReference type="Gene3D" id="1.10.10.10">
    <property type="entry name" value="Winged helix-like DNA-binding domain superfamily/Winged helix DNA-binding domain"/>
    <property type="match status" value="1"/>
</dbReference>
<organism evidence="6 7">
    <name type="scientific">Igneacidithiobacillus copahuensis</name>
    <dbReference type="NCBI Taxonomy" id="2724909"/>
    <lineage>
        <taxon>Bacteria</taxon>
        <taxon>Pseudomonadati</taxon>
        <taxon>Pseudomonadota</taxon>
        <taxon>Acidithiobacillia</taxon>
        <taxon>Acidithiobacillales</taxon>
        <taxon>Acidithiobacillaceae</taxon>
        <taxon>Igneacidithiobacillus</taxon>
    </lineage>
</organism>
<dbReference type="InterPro" id="IPR036388">
    <property type="entry name" value="WH-like_DNA-bd_sf"/>
</dbReference>
<comment type="caution">
    <text evidence="6">The sequence shown here is derived from an EMBL/GenBank/DDBJ whole genome shotgun (WGS) entry which is preliminary data.</text>
</comment>
<dbReference type="GO" id="GO:0003700">
    <property type="term" value="F:DNA-binding transcription factor activity"/>
    <property type="evidence" value="ECO:0007669"/>
    <property type="project" value="TreeGrafter"/>
</dbReference>
<dbReference type="Proteomes" id="UP001197378">
    <property type="component" value="Unassembled WGS sequence"/>
</dbReference>
<proteinExistence type="predicted"/>
<dbReference type="SUPFAM" id="SSF46785">
    <property type="entry name" value="Winged helix' DNA-binding domain"/>
    <property type="match status" value="1"/>
</dbReference>
<dbReference type="InterPro" id="IPR005471">
    <property type="entry name" value="Tscrpt_reg_IclR_N"/>
</dbReference>
<feature type="domain" description="HTH iclR-type" evidence="4">
    <location>
        <begin position="12"/>
        <end position="73"/>
    </location>
</feature>
<evidence type="ECO:0000313" key="7">
    <source>
        <dbReference type="Proteomes" id="UP001197378"/>
    </source>
</evidence>
<protein>
    <submittedName>
        <fullName evidence="6">IclR family transcriptional regulator</fullName>
    </submittedName>
</protein>
<dbReference type="InterPro" id="IPR014757">
    <property type="entry name" value="Tscrpt_reg_IclR_C"/>
</dbReference>
<gene>
    <name evidence="6" type="ORF">HFQ13_11740</name>
</gene>
<sequence length="266" mass="29565">MKNTDPISRSSVQVIDRLRLLLDALAEEGGSTSLKVLSACTGLAPSSAFRILASAQENGLVERDLQGNYCFGPRLLDWSRLVHSRADLRALARPAMAWLRDQIGETVNLTIQQKDEVLYIERVLSPRMMRVEQVIGSHAPLHCTAVGKWMLAEHGYDWVRDYAERTGLPALTSHSITQLASLWDTAQQAQKDGYARDDEEAEIGVGCLGVLVRTPLPCLVGLSISSPIHRRLEEWIPLLQETARRIEQRLQGLTVILDLDAPVPTQ</sequence>